<dbReference type="OrthoDB" id="9803333at2"/>
<dbReference type="PRINTS" id="PR00080">
    <property type="entry name" value="SDRFAMILY"/>
</dbReference>
<keyword evidence="2" id="KW-0560">Oxidoreductase</keyword>
<dbReference type="Pfam" id="PF13561">
    <property type="entry name" value="adh_short_C2"/>
    <property type="match status" value="1"/>
</dbReference>
<name>A0A430K097_9FLAO</name>
<evidence type="ECO:0000259" key="4">
    <source>
        <dbReference type="SMART" id="SM00822"/>
    </source>
</evidence>
<dbReference type="RefSeq" id="WP_126164091.1">
    <property type="nucleotide sequence ID" value="NZ_RQPJ01000021.1"/>
</dbReference>
<evidence type="ECO:0000256" key="1">
    <source>
        <dbReference type="ARBA" id="ARBA00006484"/>
    </source>
</evidence>
<comment type="caution">
    <text evidence="5">The sequence shown here is derived from an EMBL/GenBank/DDBJ whole genome shotgun (WGS) entry which is preliminary data.</text>
</comment>
<dbReference type="InterPro" id="IPR002347">
    <property type="entry name" value="SDR_fam"/>
</dbReference>
<organism evidence="5 6">
    <name type="scientific">Arenibacter aquaticus</name>
    <dbReference type="NCBI Taxonomy" id="2489054"/>
    <lineage>
        <taxon>Bacteria</taxon>
        <taxon>Pseudomonadati</taxon>
        <taxon>Bacteroidota</taxon>
        <taxon>Flavobacteriia</taxon>
        <taxon>Flavobacteriales</taxon>
        <taxon>Flavobacteriaceae</taxon>
        <taxon>Arenibacter</taxon>
    </lineage>
</organism>
<feature type="domain" description="Ketoreductase" evidence="4">
    <location>
        <begin position="7"/>
        <end position="174"/>
    </location>
</feature>
<evidence type="ECO:0000313" key="5">
    <source>
        <dbReference type="EMBL" id="RTE52405.1"/>
    </source>
</evidence>
<dbReference type="PANTHER" id="PTHR24321:SF8">
    <property type="entry name" value="ESTRADIOL 17-BETA-DEHYDROGENASE 8-RELATED"/>
    <property type="match status" value="1"/>
</dbReference>
<dbReference type="InterPro" id="IPR036291">
    <property type="entry name" value="NAD(P)-bd_dom_sf"/>
</dbReference>
<dbReference type="PRINTS" id="PR00081">
    <property type="entry name" value="GDHRDH"/>
</dbReference>
<comment type="similarity">
    <text evidence="1">Belongs to the short-chain dehydrogenases/reductases (SDR) family.</text>
</comment>
<sequence>MGRLNNKVAIITGGAGGIGLATAQLFLKEGAKVLIVDLDKELLENASEGRGAKNLSYCVADVSKSEDTKKYVDTALERYGKIDIFFANAGIEGTSRPISQYPEEIFDRVLAVNLKGVWLGCKHVLPKMKEGGSVMITSSVAGLKGFAGLGAYVASKHAVIGLMRVAALENAERGIRVNTIHPGPVNNDMMRRIEKDISPEKPEDVMKDCEQMVPLGRYAESDEIAHMALFLASEESRYITGCTHVVDGGMLGS</sequence>
<dbReference type="InterPro" id="IPR020904">
    <property type="entry name" value="Sc_DH/Rdtase_CS"/>
</dbReference>
<keyword evidence="3" id="KW-0520">NAD</keyword>
<keyword evidence="6" id="KW-1185">Reference proteome</keyword>
<dbReference type="Gene3D" id="3.40.50.720">
    <property type="entry name" value="NAD(P)-binding Rossmann-like Domain"/>
    <property type="match status" value="1"/>
</dbReference>
<gene>
    <name evidence="5" type="ORF">EHW67_19710</name>
</gene>
<evidence type="ECO:0000256" key="3">
    <source>
        <dbReference type="ARBA" id="ARBA00023027"/>
    </source>
</evidence>
<proteinExistence type="inferred from homology"/>
<dbReference type="InterPro" id="IPR057326">
    <property type="entry name" value="KR_dom"/>
</dbReference>
<evidence type="ECO:0000313" key="6">
    <source>
        <dbReference type="Proteomes" id="UP000267585"/>
    </source>
</evidence>
<dbReference type="CDD" id="cd05233">
    <property type="entry name" value="SDR_c"/>
    <property type="match status" value="1"/>
</dbReference>
<dbReference type="PANTHER" id="PTHR24321">
    <property type="entry name" value="DEHYDROGENASES, SHORT CHAIN"/>
    <property type="match status" value="1"/>
</dbReference>
<evidence type="ECO:0000256" key="2">
    <source>
        <dbReference type="ARBA" id="ARBA00023002"/>
    </source>
</evidence>
<reference evidence="5 6" key="1">
    <citation type="submission" date="2018-11" db="EMBL/GenBank/DDBJ databases">
        <title>Arenibacter aquaticus sp.nov., a marine bacterium isolated from surface seawater in the South China Sea.</title>
        <authorList>
            <person name="Guo J."/>
            <person name="Sun J."/>
        </authorList>
    </citation>
    <scope>NUCLEOTIDE SEQUENCE [LARGE SCALE GENOMIC DNA]</scope>
    <source>
        <strain evidence="5 6">GUO666</strain>
    </source>
</reference>
<dbReference type="Proteomes" id="UP000267585">
    <property type="component" value="Unassembled WGS sequence"/>
</dbReference>
<accession>A0A430K097</accession>
<dbReference type="EMBL" id="RQPJ01000021">
    <property type="protein sequence ID" value="RTE52405.1"/>
    <property type="molecule type" value="Genomic_DNA"/>
</dbReference>
<dbReference type="SMART" id="SM00822">
    <property type="entry name" value="PKS_KR"/>
    <property type="match status" value="1"/>
</dbReference>
<dbReference type="SUPFAM" id="SSF51735">
    <property type="entry name" value="NAD(P)-binding Rossmann-fold domains"/>
    <property type="match status" value="1"/>
</dbReference>
<dbReference type="NCBIfam" id="NF005559">
    <property type="entry name" value="PRK07231.1"/>
    <property type="match status" value="1"/>
</dbReference>
<dbReference type="GO" id="GO:0016491">
    <property type="term" value="F:oxidoreductase activity"/>
    <property type="evidence" value="ECO:0007669"/>
    <property type="project" value="UniProtKB-KW"/>
</dbReference>
<dbReference type="AlphaFoldDB" id="A0A430K097"/>
<dbReference type="PROSITE" id="PS00061">
    <property type="entry name" value="ADH_SHORT"/>
    <property type="match status" value="1"/>
</dbReference>
<protein>
    <submittedName>
        <fullName evidence="5">SDR family oxidoreductase</fullName>
    </submittedName>
</protein>
<dbReference type="FunFam" id="3.40.50.720:FF:000084">
    <property type="entry name" value="Short-chain dehydrogenase reductase"/>
    <property type="match status" value="1"/>
</dbReference>